<feature type="region of interest" description="Disordered" evidence="1">
    <location>
        <begin position="150"/>
        <end position="189"/>
    </location>
</feature>
<feature type="compositionally biased region" description="Polar residues" evidence="1">
    <location>
        <begin position="150"/>
        <end position="176"/>
    </location>
</feature>
<dbReference type="AlphaFoldDB" id="A0AAN9YS68"/>
<feature type="region of interest" description="Disordered" evidence="1">
    <location>
        <begin position="1"/>
        <end position="43"/>
    </location>
</feature>
<feature type="compositionally biased region" description="Basic and acidic residues" evidence="1">
    <location>
        <begin position="1"/>
        <end position="11"/>
    </location>
</feature>
<feature type="region of interest" description="Disordered" evidence="1">
    <location>
        <begin position="316"/>
        <end position="365"/>
    </location>
</feature>
<sequence length="502" mass="53696">MGGRKDREREGSAGQASLESKEPHTQARRNGSDGGRPQQIFTKGPSVVDIDIFDRFANATPKISSAISVNLEYLSKAFSKLHKWWPADELARAPPISLDAAAAKLVPKMTRTNPTQKDRTDERPPGIPKSRTFGVFSNITNSFSRSSLASFTRTASRNPSTSTTTTDANKPSNPTVAETRARTSTSSSTALMTKNTTRFADPRKVYTAQSSAYWAGRFVSLNDKLRSEMLLPENFSSLISANKGESQVPGSKASKAPSGIPTSATSACLPTPRDTKSSGGGGSIIRAFSYQPKQQQSVDDSKKASLDYKLTTSSTTMMLGSSDRRSTDTTTAMKAPLLPSPDAKQGQRRGHEDDNDGDSGDMDEDEKETHILKTMYNDTYRSQCVFQRLEALCATSEARRSLRAWQQEYARRHECEELLPKGGSMEDRERGWVGRLLGGGTGGGGGGMGMAVGANVAGRRTSVPVGGGGGGGGGIGGRGGRERGAAAASQGYRHAKRESFAL</sequence>
<reference evidence="2 3" key="1">
    <citation type="submission" date="2024-02" db="EMBL/GenBank/DDBJ databases">
        <title>De novo assembly and annotation of 12 fungi associated with fruit tree decline syndrome in Ontario, Canada.</title>
        <authorList>
            <person name="Sulman M."/>
            <person name="Ellouze W."/>
            <person name="Ilyukhin E."/>
        </authorList>
    </citation>
    <scope>NUCLEOTIDE SEQUENCE [LARGE SCALE GENOMIC DNA]</scope>
    <source>
        <strain evidence="2 3">M11/M66-122</strain>
    </source>
</reference>
<name>A0AAN9YS68_9PEZI</name>
<protein>
    <submittedName>
        <fullName evidence="2">Uncharacterized protein</fullName>
    </submittedName>
</protein>
<dbReference type="EMBL" id="JAKJXP020000036">
    <property type="protein sequence ID" value="KAK7752627.1"/>
    <property type="molecule type" value="Genomic_DNA"/>
</dbReference>
<keyword evidence="3" id="KW-1185">Reference proteome</keyword>
<feature type="region of interest" description="Disordered" evidence="1">
    <location>
        <begin position="111"/>
        <end position="131"/>
    </location>
</feature>
<proteinExistence type="predicted"/>
<gene>
    <name evidence="2" type="ORF">SLS62_005396</name>
</gene>
<feature type="region of interest" description="Disordered" evidence="1">
    <location>
        <begin position="463"/>
        <end position="502"/>
    </location>
</feature>
<accession>A0AAN9YS68</accession>
<organism evidence="2 3">
    <name type="scientific">Diatrype stigma</name>
    <dbReference type="NCBI Taxonomy" id="117547"/>
    <lineage>
        <taxon>Eukaryota</taxon>
        <taxon>Fungi</taxon>
        <taxon>Dikarya</taxon>
        <taxon>Ascomycota</taxon>
        <taxon>Pezizomycotina</taxon>
        <taxon>Sordariomycetes</taxon>
        <taxon>Xylariomycetidae</taxon>
        <taxon>Xylariales</taxon>
        <taxon>Diatrypaceae</taxon>
        <taxon>Diatrype</taxon>
    </lineage>
</organism>
<feature type="compositionally biased region" description="Gly residues" evidence="1">
    <location>
        <begin position="465"/>
        <end position="478"/>
    </location>
</feature>
<evidence type="ECO:0000256" key="1">
    <source>
        <dbReference type="SAM" id="MobiDB-lite"/>
    </source>
</evidence>
<evidence type="ECO:0000313" key="3">
    <source>
        <dbReference type="Proteomes" id="UP001320420"/>
    </source>
</evidence>
<evidence type="ECO:0000313" key="2">
    <source>
        <dbReference type="EMBL" id="KAK7752627.1"/>
    </source>
</evidence>
<feature type="compositionally biased region" description="Acidic residues" evidence="1">
    <location>
        <begin position="353"/>
        <end position="365"/>
    </location>
</feature>
<comment type="caution">
    <text evidence="2">The sequence shown here is derived from an EMBL/GenBank/DDBJ whole genome shotgun (WGS) entry which is preliminary data.</text>
</comment>
<feature type="region of interest" description="Disordered" evidence="1">
    <location>
        <begin position="243"/>
        <end position="304"/>
    </location>
</feature>
<dbReference type="Proteomes" id="UP001320420">
    <property type="component" value="Unassembled WGS sequence"/>
</dbReference>